<evidence type="ECO:0000259" key="8">
    <source>
        <dbReference type="Pfam" id="PF12704"/>
    </source>
</evidence>
<feature type="domain" description="ABC3 transporter permease C-terminal" evidence="7">
    <location>
        <begin position="703"/>
        <end position="810"/>
    </location>
</feature>
<feature type="transmembrane region" description="Helical" evidence="6">
    <location>
        <begin position="779"/>
        <end position="804"/>
    </location>
</feature>
<dbReference type="InterPro" id="IPR003838">
    <property type="entry name" value="ABC3_permease_C"/>
</dbReference>
<dbReference type="Pfam" id="PF02687">
    <property type="entry name" value="FtsX"/>
    <property type="match status" value="2"/>
</dbReference>
<feature type="transmembrane region" description="Helical" evidence="6">
    <location>
        <begin position="392"/>
        <end position="419"/>
    </location>
</feature>
<keyword evidence="10" id="KW-1185">Reference proteome</keyword>
<dbReference type="InterPro" id="IPR050250">
    <property type="entry name" value="Macrolide_Exporter_MacB"/>
</dbReference>
<feature type="transmembrane region" description="Helical" evidence="6">
    <location>
        <begin position="695"/>
        <end position="719"/>
    </location>
</feature>
<evidence type="ECO:0000256" key="2">
    <source>
        <dbReference type="ARBA" id="ARBA00022475"/>
    </source>
</evidence>
<dbReference type="GO" id="GO:0005886">
    <property type="term" value="C:plasma membrane"/>
    <property type="evidence" value="ECO:0007669"/>
    <property type="project" value="UniProtKB-SubCell"/>
</dbReference>
<evidence type="ECO:0000313" key="9">
    <source>
        <dbReference type="EMBL" id="QHS63160.1"/>
    </source>
</evidence>
<dbReference type="AlphaFoldDB" id="A0A6B9ZL51"/>
<feature type="transmembrane region" description="Helical" evidence="6">
    <location>
        <begin position="440"/>
        <end position="463"/>
    </location>
</feature>
<dbReference type="Pfam" id="PF12704">
    <property type="entry name" value="MacB_PCD"/>
    <property type="match status" value="1"/>
</dbReference>
<organism evidence="9 10">
    <name type="scientific">Chitinophaga agri</name>
    <dbReference type="NCBI Taxonomy" id="2703787"/>
    <lineage>
        <taxon>Bacteria</taxon>
        <taxon>Pseudomonadati</taxon>
        <taxon>Bacteroidota</taxon>
        <taxon>Chitinophagia</taxon>
        <taxon>Chitinophagales</taxon>
        <taxon>Chitinophagaceae</taxon>
        <taxon>Chitinophaga</taxon>
    </lineage>
</organism>
<keyword evidence="3 6" id="KW-0812">Transmembrane</keyword>
<feature type="transmembrane region" description="Helical" evidence="6">
    <location>
        <begin position="21"/>
        <end position="46"/>
    </location>
</feature>
<accession>A0A6B9ZL51</accession>
<keyword evidence="4 6" id="KW-1133">Transmembrane helix</keyword>
<dbReference type="RefSeq" id="WP_162334883.1">
    <property type="nucleotide sequence ID" value="NZ_CP048113.1"/>
</dbReference>
<evidence type="ECO:0000256" key="6">
    <source>
        <dbReference type="SAM" id="Phobius"/>
    </source>
</evidence>
<feature type="domain" description="ABC3 transporter permease C-terminal" evidence="7">
    <location>
        <begin position="304"/>
        <end position="420"/>
    </location>
</feature>
<evidence type="ECO:0000256" key="1">
    <source>
        <dbReference type="ARBA" id="ARBA00004651"/>
    </source>
</evidence>
<dbReference type="KEGG" id="chih:GWR21_27300"/>
<feature type="transmembrane region" description="Helical" evidence="6">
    <location>
        <begin position="298"/>
        <end position="320"/>
    </location>
</feature>
<evidence type="ECO:0000313" key="10">
    <source>
        <dbReference type="Proteomes" id="UP000476411"/>
    </source>
</evidence>
<evidence type="ECO:0000259" key="7">
    <source>
        <dbReference type="Pfam" id="PF02687"/>
    </source>
</evidence>
<proteinExistence type="predicted"/>
<reference evidence="9 10" key="1">
    <citation type="submission" date="2020-01" db="EMBL/GenBank/DDBJ databases">
        <title>Complete genome sequence of Chitinophaga sp. H33E-04 isolated from quinoa roots.</title>
        <authorList>
            <person name="Weon H.-Y."/>
            <person name="Lee S.A."/>
        </authorList>
    </citation>
    <scope>NUCLEOTIDE SEQUENCE [LARGE SCALE GENOMIC DNA]</scope>
    <source>
        <strain evidence="9 10">H33E-04</strain>
    </source>
</reference>
<protein>
    <submittedName>
        <fullName evidence="9">FtsX-like permease family protein</fullName>
    </submittedName>
</protein>
<evidence type="ECO:0000256" key="3">
    <source>
        <dbReference type="ARBA" id="ARBA00022692"/>
    </source>
</evidence>
<feature type="domain" description="MacB-like periplasmic core" evidence="8">
    <location>
        <begin position="21"/>
        <end position="254"/>
    </location>
</feature>
<dbReference type="GO" id="GO:0022857">
    <property type="term" value="F:transmembrane transporter activity"/>
    <property type="evidence" value="ECO:0007669"/>
    <property type="project" value="TreeGrafter"/>
</dbReference>
<comment type="subcellular location">
    <subcellularLocation>
        <location evidence="1">Cell membrane</location>
        <topology evidence="1">Multi-pass membrane protein</topology>
    </subcellularLocation>
</comment>
<dbReference type="Proteomes" id="UP000476411">
    <property type="component" value="Chromosome"/>
</dbReference>
<keyword evidence="2" id="KW-1003">Cell membrane</keyword>
<evidence type="ECO:0000256" key="4">
    <source>
        <dbReference type="ARBA" id="ARBA00022989"/>
    </source>
</evidence>
<sequence>MFKSYVVITWRSICNNKAFAAINISGLAIGISASLVIYLLVTYHFAFNKSEKDRDRIYRVVTDFVFSGVDYHNGGVASPLGKAVKNDLTGLDNVAAFRTWNDNTNVTVIDETTGRSKIFKKQNNIVYADADYFNLFKYHWIVGTPTTSLLQPYQTVLTASSAQLYFPGLSAPEIIGKQLSFNDTIQTTVTGIVEDVKENTDLIFTTFISHSTLRSQRLMPADWDQWGSTNGASQLFVKLSSGVQPGHVEKEINSIYQKYNKPEPGNNHQTSYRLQPLADIHFDSDYGAFDQPVANKRVLYSLLAIAIFLLCLGCINFINLTTAQSSQRTKEIGVRKAIGSSQKQLIVQFLGETLMLTLVATILSLILLPLILRAFAGFIPEGLHLSAVLQPGVIVFLILLILLVTLLAGFYPALVLSAYSPSQIIKNPGYSSTHKTRNAWMRKTLTISQFVIAQVFILGTILVSKQIHYSLHKDLGFKKNAIVYFSTNANENDTRKMKVLQNKLRTIPEISMTSLSFAPPSSNGSWSSTMQYNDGKNEIETDVEVKIADTGYLRLYDLRLLAGQNIGAGDSINGLLINERYAQILGFTTPQQAIGKFIKWDGERSVPIVGVIANFHQTSLREHIKPLIISNWPAMAHTFNIALYPQQEAGTSWKAAFAKMEKAWKEVYPKEDFSYTFLDEEIAGFYQSEQQVLSLLFWATGAAICISCLGLLGLAVYTIRQRTKEIGVRKILGATVTQIVVLISKDFMQLILFAFIIAVPIAWLAMHKWLEQFAYQTSISYWIFVVNGIIIFAVASLALGFQIIKAALTNPVKSLRTE</sequence>
<keyword evidence="5 6" id="KW-0472">Membrane</keyword>
<dbReference type="PANTHER" id="PTHR30572">
    <property type="entry name" value="MEMBRANE COMPONENT OF TRANSPORTER-RELATED"/>
    <property type="match status" value="1"/>
</dbReference>
<feature type="transmembrane region" description="Helical" evidence="6">
    <location>
        <begin position="345"/>
        <end position="372"/>
    </location>
</feature>
<name>A0A6B9ZL51_9BACT</name>
<evidence type="ECO:0000256" key="5">
    <source>
        <dbReference type="ARBA" id="ARBA00023136"/>
    </source>
</evidence>
<feature type="transmembrane region" description="Helical" evidence="6">
    <location>
        <begin position="747"/>
        <end position="767"/>
    </location>
</feature>
<dbReference type="PANTHER" id="PTHR30572:SF18">
    <property type="entry name" value="ABC-TYPE MACROLIDE FAMILY EXPORT SYSTEM PERMEASE COMPONENT 2"/>
    <property type="match status" value="1"/>
</dbReference>
<dbReference type="InterPro" id="IPR025857">
    <property type="entry name" value="MacB_PCD"/>
</dbReference>
<dbReference type="EMBL" id="CP048113">
    <property type="protein sequence ID" value="QHS63160.1"/>
    <property type="molecule type" value="Genomic_DNA"/>
</dbReference>
<gene>
    <name evidence="9" type="ORF">GWR21_27300</name>
</gene>